<gene>
    <name evidence="2" type="ORF">SAMN05192548_10363</name>
</gene>
<protein>
    <submittedName>
        <fullName evidence="2">Acetyltransferase involved in cellulose biosynthesis, CelD/BcsL family</fullName>
    </submittedName>
</protein>
<evidence type="ECO:0000313" key="3">
    <source>
        <dbReference type="Proteomes" id="UP000184395"/>
    </source>
</evidence>
<dbReference type="OrthoDB" id="8998823at2"/>
<dbReference type="GO" id="GO:0016740">
    <property type="term" value="F:transferase activity"/>
    <property type="evidence" value="ECO:0007669"/>
    <property type="project" value="UniProtKB-KW"/>
</dbReference>
<dbReference type="GeneID" id="301977148"/>
<sequence>MAMSPVAFEVVRDIDRFRALQSDWNDLWRRAEGEYFQSFAFCHGTLEAEDAASRRKLHCIAGRREGRLVVVWPLMTFWRSCWKYATALTPANRSPSDILASPDGDVEQIVNGAWKAALQSTRADAIELWRIRSDSPLCRNATRHGVIERGTEETTPYARLRDQGPWETFVRALPGRKKTRPEYLERRLARHDEVKFEIIDVNDSRVPSLVEWFVLRKREWAQHNLIDSRWTFSEASSKFWRSLLSNDSSGVGVFRLFVLTLAGEPVALNIVAVQATRAYLVANTYDLRYGKLTPGTVLVDYCVKWAFDNRLDMDFGPGDQQYKSFWSAGHSYLTSSFLVIPTRWGQAGYAAKQVAKQLRTVTSNIAGRRTPEQNPVHSP</sequence>
<dbReference type="SUPFAM" id="SSF55729">
    <property type="entry name" value="Acyl-CoA N-acyltransferases (Nat)"/>
    <property type="match status" value="1"/>
</dbReference>
<dbReference type="KEGG" id="pts:CUJ90_03055"/>
<dbReference type="Proteomes" id="UP000184395">
    <property type="component" value="Unassembled WGS sequence"/>
</dbReference>
<dbReference type="EMBL" id="FRAB01000036">
    <property type="protein sequence ID" value="SHK74385.1"/>
    <property type="molecule type" value="Genomic_DNA"/>
</dbReference>
<organism evidence="2 3">
    <name type="scientific">Paraburkholderia terricola</name>
    <dbReference type="NCBI Taxonomy" id="169427"/>
    <lineage>
        <taxon>Bacteria</taxon>
        <taxon>Pseudomonadati</taxon>
        <taxon>Pseudomonadota</taxon>
        <taxon>Betaproteobacteria</taxon>
        <taxon>Burkholderiales</taxon>
        <taxon>Burkholderiaceae</taxon>
        <taxon>Paraburkholderia</taxon>
    </lineage>
</organism>
<name>A0A1M6UZ56_9BURK</name>
<keyword evidence="2" id="KW-0808">Transferase</keyword>
<dbReference type="InterPro" id="IPR038740">
    <property type="entry name" value="BioF2-like_GNAT_dom"/>
</dbReference>
<evidence type="ECO:0000313" key="2">
    <source>
        <dbReference type="EMBL" id="SHK74385.1"/>
    </source>
</evidence>
<accession>A0A1M6UZ56</accession>
<dbReference type="Pfam" id="PF13480">
    <property type="entry name" value="Acetyltransf_6"/>
    <property type="match status" value="1"/>
</dbReference>
<dbReference type="RefSeq" id="WP_073431357.1">
    <property type="nucleotide sequence ID" value="NZ_CADFGY010000005.1"/>
</dbReference>
<reference evidence="2 3" key="1">
    <citation type="submission" date="2016-11" db="EMBL/GenBank/DDBJ databases">
        <authorList>
            <person name="Jaros S."/>
            <person name="Januszkiewicz K."/>
            <person name="Wedrychowicz H."/>
        </authorList>
    </citation>
    <scope>NUCLEOTIDE SEQUENCE [LARGE SCALE GENOMIC DNA]</scope>
    <source>
        <strain evidence="2 3">LMG 20594</strain>
    </source>
</reference>
<dbReference type="Gene3D" id="3.40.630.30">
    <property type="match status" value="1"/>
</dbReference>
<evidence type="ECO:0000259" key="1">
    <source>
        <dbReference type="Pfam" id="PF13480"/>
    </source>
</evidence>
<proteinExistence type="predicted"/>
<dbReference type="AlphaFoldDB" id="A0A1M6UZ56"/>
<feature type="domain" description="BioF2-like acetyltransferase" evidence="1">
    <location>
        <begin position="184"/>
        <end position="324"/>
    </location>
</feature>
<dbReference type="InterPro" id="IPR016181">
    <property type="entry name" value="Acyl_CoA_acyltransferase"/>
</dbReference>
<dbReference type="STRING" id="169427.SAMN05192548_10363"/>